<evidence type="ECO:0000313" key="2">
    <source>
        <dbReference type="Proteomes" id="UP001183610"/>
    </source>
</evidence>
<comment type="caution">
    <text evidence="1">The sequence shown here is derived from an EMBL/GenBank/DDBJ whole genome shotgun (WGS) entry which is preliminary data.</text>
</comment>
<gene>
    <name evidence="1" type="ORF">RM698_32075</name>
</gene>
<dbReference type="Proteomes" id="UP001183610">
    <property type="component" value="Unassembled WGS sequence"/>
</dbReference>
<evidence type="ECO:0000313" key="1">
    <source>
        <dbReference type="EMBL" id="MDT0413653.1"/>
    </source>
</evidence>
<dbReference type="EMBL" id="JAVRET010000167">
    <property type="protein sequence ID" value="MDT0413653.1"/>
    <property type="molecule type" value="Genomic_DNA"/>
</dbReference>
<name>A0ABU2RAD6_9ACTN</name>
<dbReference type="SUPFAM" id="SSF47413">
    <property type="entry name" value="lambda repressor-like DNA-binding domains"/>
    <property type="match status" value="1"/>
</dbReference>
<keyword evidence="2" id="KW-1185">Reference proteome</keyword>
<dbReference type="InterPro" id="IPR001387">
    <property type="entry name" value="Cro/C1-type_HTH"/>
</dbReference>
<reference evidence="2" key="1">
    <citation type="submission" date="2023-07" db="EMBL/GenBank/DDBJ databases">
        <title>30 novel species of actinomycetes from the DSMZ collection.</title>
        <authorList>
            <person name="Nouioui I."/>
        </authorList>
    </citation>
    <scope>NUCLEOTIDE SEQUENCE [LARGE SCALE GENOMIC DNA]</scope>
    <source>
        <strain evidence="2">DSM 41979</strain>
    </source>
</reference>
<accession>A0ABU2RAD6</accession>
<organism evidence="1 2">
    <name type="scientific">Streptomyces evansiae</name>
    <dbReference type="NCBI Taxonomy" id="3075535"/>
    <lineage>
        <taxon>Bacteria</taxon>
        <taxon>Bacillati</taxon>
        <taxon>Actinomycetota</taxon>
        <taxon>Actinomycetes</taxon>
        <taxon>Kitasatosporales</taxon>
        <taxon>Streptomycetaceae</taxon>
        <taxon>Streptomyces</taxon>
    </lineage>
</organism>
<proteinExistence type="predicted"/>
<dbReference type="RefSeq" id="WP_010277128.1">
    <property type="nucleotide sequence ID" value="NZ_JAVRET010000167.1"/>
</dbReference>
<dbReference type="CDD" id="cd00093">
    <property type="entry name" value="HTH_XRE"/>
    <property type="match status" value="1"/>
</dbReference>
<sequence>MSSLSGRLRASIAAVMFQTGQTQRDLALVLGVTQGQVSRRQTGTASWSLQDCEVLAAHWGIDPLDLLAGPTQATEALPASEQTS</sequence>
<protein>
    <submittedName>
        <fullName evidence="1">Transcriptional regulator</fullName>
    </submittedName>
</protein>
<dbReference type="InterPro" id="IPR010982">
    <property type="entry name" value="Lambda_DNA-bd_dom_sf"/>
</dbReference>
<dbReference type="Gene3D" id="1.10.260.40">
    <property type="entry name" value="lambda repressor-like DNA-binding domains"/>
    <property type="match status" value="1"/>
</dbReference>